<reference evidence="1 2" key="1">
    <citation type="journal article" date="2021" name="Elife">
        <title>Chloroplast acquisition without the gene transfer in kleptoplastic sea slugs, Plakobranchus ocellatus.</title>
        <authorList>
            <person name="Maeda T."/>
            <person name="Takahashi S."/>
            <person name="Yoshida T."/>
            <person name="Shimamura S."/>
            <person name="Takaki Y."/>
            <person name="Nagai Y."/>
            <person name="Toyoda A."/>
            <person name="Suzuki Y."/>
            <person name="Arimoto A."/>
            <person name="Ishii H."/>
            <person name="Satoh N."/>
            <person name="Nishiyama T."/>
            <person name="Hasebe M."/>
            <person name="Maruyama T."/>
            <person name="Minagawa J."/>
            <person name="Obokata J."/>
            <person name="Shigenobu S."/>
        </authorList>
    </citation>
    <scope>NUCLEOTIDE SEQUENCE [LARGE SCALE GENOMIC DNA]</scope>
</reference>
<comment type="caution">
    <text evidence="1">The sequence shown here is derived from an EMBL/GenBank/DDBJ whole genome shotgun (WGS) entry which is preliminary data.</text>
</comment>
<sequence>MGAFTKEKQQIFVAMTILMTQYKETVADKQLTFLQTLNRMILSNVNLSLLKSPRGGWFLYKASPQQGDLKLSCPPSGQGAGGGARTCDKMVPADLRAD</sequence>
<keyword evidence="2" id="KW-1185">Reference proteome</keyword>
<evidence type="ECO:0000313" key="2">
    <source>
        <dbReference type="Proteomes" id="UP000735302"/>
    </source>
</evidence>
<gene>
    <name evidence="1" type="ORF">PoB_002678000</name>
</gene>
<protein>
    <submittedName>
        <fullName evidence="1">Uncharacterized protein</fullName>
    </submittedName>
</protein>
<organism evidence="1 2">
    <name type="scientific">Plakobranchus ocellatus</name>
    <dbReference type="NCBI Taxonomy" id="259542"/>
    <lineage>
        <taxon>Eukaryota</taxon>
        <taxon>Metazoa</taxon>
        <taxon>Spiralia</taxon>
        <taxon>Lophotrochozoa</taxon>
        <taxon>Mollusca</taxon>
        <taxon>Gastropoda</taxon>
        <taxon>Heterobranchia</taxon>
        <taxon>Euthyneura</taxon>
        <taxon>Panpulmonata</taxon>
        <taxon>Sacoglossa</taxon>
        <taxon>Placobranchoidea</taxon>
        <taxon>Plakobranchidae</taxon>
        <taxon>Plakobranchus</taxon>
    </lineage>
</organism>
<dbReference type="Proteomes" id="UP000735302">
    <property type="component" value="Unassembled WGS sequence"/>
</dbReference>
<name>A0AAV3ZYJ2_9GAST</name>
<accession>A0AAV3ZYJ2</accession>
<dbReference type="AlphaFoldDB" id="A0AAV3ZYJ2"/>
<proteinExistence type="predicted"/>
<evidence type="ECO:0000313" key="1">
    <source>
        <dbReference type="EMBL" id="GFO00275.1"/>
    </source>
</evidence>
<dbReference type="EMBL" id="BLXT01003068">
    <property type="protein sequence ID" value="GFO00275.1"/>
    <property type="molecule type" value="Genomic_DNA"/>
</dbReference>